<comment type="cofactor">
    <cofactor evidence="1">
        <name>pyridoxal 5'-phosphate</name>
        <dbReference type="ChEBI" id="CHEBI:597326"/>
    </cofactor>
</comment>
<dbReference type="Pfam" id="PF00291">
    <property type="entry name" value="PALP"/>
    <property type="match status" value="1"/>
</dbReference>
<evidence type="ECO:0000256" key="1">
    <source>
        <dbReference type="ARBA" id="ARBA00001933"/>
    </source>
</evidence>
<dbReference type="SUPFAM" id="SSF53686">
    <property type="entry name" value="Tryptophan synthase beta subunit-like PLP-dependent enzymes"/>
    <property type="match status" value="1"/>
</dbReference>
<evidence type="ECO:0000256" key="5">
    <source>
        <dbReference type="PIRSR" id="PIRSR006278-2"/>
    </source>
</evidence>
<dbReference type="InterPro" id="IPR027278">
    <property type="entry name" value="ACCD_DCysDesulf"/>
</dbReference>
<proteinExistence type="inferred from homology"/>
<dbReference type="PANTHER" id="PTHR43780:SF2">
    <property type="entry name" value="1-AMINOCYCLOPROPANE-1-CARBOXYLATE DEAMINASE-RELATED"/>
    <property type="match status" value="1"/>
</dbReference>
<dbReference type="STRING" id="415015.SAMN05660462_00947"/>
<keyword evidence="3 5" id="KW-0663">Pyridoxal phosphate</keyword>
<dbReference type="InterPro" id="IPR036052">
    <property type="entry name" value="TrpB-like_PALP_sf"/>
</dbReference>
<dbReference type="PIRSF" id="PIRSF006278">
    <property type="entry name" value="ACCD_DCysDesulf"/>
    <property type="match status" value="1"/>
</dbReference>
<dbReference type="PANTHER" id="PTHR43780">
    <property type="entry name" value="1-AMINOCYCLOPROPANE-1-CARBOXYLATE DEAMINASE-RELATED"/>
    <property type="match status" value="1"/>
</dbReference>
<dbReference type="OrthoDB" id="9801249at2"/>
<organism evidence="7 8">
    <name type="scientific">Proteiniborus ethanoligenes</name>
    <dbReference type="NCBI Taxonomy" id="415015"/>
    <lineage>
        <taxon>Bacteria</taxon>
        <taxon>Bacillati</taxon>
        <taxon>Bacillota</taxon>
        <taxon>Clostridia</taxon>
        <taxon>Eubacteriales</taxon>
        <taxon>Proteiniborus</taxon>
    </lineage>
</organism>
<evidence type="ECO:0000256" key="3">
    <source>
        <dbReference type="ARBA" id="ARBA00022898"/>
    </source>
</evidence>
<dbReference type="Gene3D" id="3.40.50.1100">
    <property type="match status" value="2"/>
</dbReference>
<dbReference type="NCBIfam" id="TIGR01275">
    <property type="entry name" value="ACC_deam_rel"/>
    <property type="match status" value="1"/>
</dbReference>
<evidence type="ECO:0000313" key="8">
    <source>
        <dbReference type="Proteomes" id="UP000198625"/>
    </source>
</evidence>
<dbReference type="GO" id="GO:1901605">
    <property type="term" value="P:alpha-amino acid metabolic process"/>
    <property type="evidence" value="ECO:0007669"/>
    <property type="project" value="UniProtKB-ARBA"/>
</dbReference>
<accession>A0A1H3MW32</accession>
<evidence type="ECO:0000256" key="4">
    <source>
        <dbReference type="PIRSR" id="PIRSR006278-1"/>
    </source>
</evidence>
<gene>
    <name evidence="7" type="ORF">SAMN05660462_00947</name>
</gene>
<evidence type="ECO:0000259" key="6">
    <source>
        <dbReference type="Pfam" id="PF00291"/>
    </source>
</evidence>
<dbReference type="Proteomes" id="UP000198625">
    <property type="component" value="Unassembled WGS sequence"/>
</dbReference>
<feature type="active site" description="Nucleophile" evidence="4">
    <location>
        <position position="74"/>
    </location>
</feature>
<comment type="similarity">
    <text evidence="2">Belongs to the ACC deaminase/D-cysteine desulfhydrase family.</text>
</comment>
<dbReference type="RefSeq" id="WP_091727915.1">
    <property type="nucleotide sequence ID" value="NZ_FNQE01000008.1"/>
</dbReference>
<evidence type="ECO:0000256" key="2">
    <source>
        <dbReference type="ARBA" id="ARBA00008639"/>
    </source>
</evidence>
<dbReference type="InterPro" id="IPR005966">
    <property type="entry name" value="D-Cys_desShydrase"/>
</dbReference>
<dbReference type="EMBL" id="FNQE01000008">
    <property type="protein sequence ID" value="SDY80942.1"/>
    <property type="molecule type" value="Genomic_DNA"/>
</dbReference>
<feature type="domain" description="Tryptophan synthase beta chain-like PALP" evidence="6">
    <location>
        <begin position="10"/>
        <end position="314"/>
    </location>
</feature>
<protein>
    <submittedName>
        <fullName evidence="7">D-cysteine desulfhydrase</fullName>
    </submittedName>
</protein>
<reference evidence="8" key="1">
    <citation type="submission" date="2016-10" db="EMBL/GenBank/DDBJ databases">
        <authorList>
            <person name="Varghese N."/>
            <person name="Submissions S."/>
        </authorList>
    </citation>
    <scope>NUCLEOTIDE SEQUENCE [LARGE SCALE GENOMIC DNA]</scope>
    <source>
        <strain evidence="8">DSM 21650</strain>
    </source>
</reference>
<keyword evidence="8" id="KW-1185">Reference proteome</keyword>
<dbReference type="AlphaFoldDB" id="A0A1H3MW32"/>
<dbReference type="InterPro" id="IPR001926">
    <property type="entry name" value="TrpB-like_PALP"/>
</dbReference>
<feature type="modified residue" description="N6-(pyridoxal phosphate)lysine" evidence="5">
    <location>
        <position position="47"/>
    </location>
</feature>
<name>A0A1H3MW32_9FIRM</name>
<dbReference type="GO" id="GO:0019148">
    <property type="term" value="F:D-cysteine desulfhydrase activity"/>
    <property type="evidence" value="ECO:0007669"/>
    <property type="project" value="TreeGrafter"/>
</dbReference>
<sequence>MSLPSALKFANLPTKIEKLDRLSKELGDVEIYIKRDDQTGTEISGNKIRKLEFAVKEALEQKCDYLITCGGIQSNHARATAAIAARLGLKSYLVLRGTREDDIEGNYFLDKILGADIKFIAPEDYRERRTDIMLELADELNRKGHKAYVIPEGASNGIGTFGYYRAMEEILKQEVDLGFKFDAIVTAVGSGGTYAGLFYANLAYKNSAKIIGFNVCDDSSYFKERIKNILEDSFKYTGERIEFSKDDINIMDGYVGKGYAISSPEEIRFIHRFAKLEGIILDPVYTGKAMLGLVGEIEKGKLKHYRKILFIHTGGIFGVFSKKDMFFL</sequence>
<evidence type="ECO:0000313" key="7">
    <source>
        <dbReference type="EMBL" id="SDY80942.1"/>
    </source>
</evidence>